<evidence type="ECO:0000256" key="2">
    <source>
        <dbReference type="ARBA" id="ARBA00012052"/>
    </source>
</evidence>
<dbReference type="KEGG" id="copr:Cop2CBH44_28880"/>
<dbReference type="InterPro" id="IPR006204">
    <property type="entry name" value="GHMP_kinase_N_dom"/>
</dbReference>
<evidence type="ECO:0000259" key="10">
    <source>
        <dbReference type="Pfam" id="PF00288"/>
    </source>
</evidence>
<evidence type="ECO:0000256" key="1">
    <source>
        <dbReference type="ARBA" id="ARBA00009684"/>
    </source>
</evidence>
<dbReference type="Pfam" id="PF08544">
    <property type="entry name" value="GHMP_kinases_C"/>
    <property type="match status" value="1"/>
</dbReference>
<dbReference type="SUPFAM" id="SSF55060">
    <property type="entry name" value="GHMP Kinase, C-terminal domain"/>
    <property type="match status" value="1"/>
</dbReference>
<gene>
    <name evidence="9 12" type="primary">ispE</name>
    <name evidence="12" type="ORF">Cop2CBH44_28880</name>
</gene>
<dbReference type="Proteomes" id="UP000594042">
    <property type="component" value="Chromosome"/>
</dbReference>
<dbReference type="HAMAP" id="MF_00061">
    <property type="entry name" value="IspE"/>
    <property type="match status" value="1"/>
</dbReference>
<dbReference type="GO" id="GO:0019288">
    <property type="term" value="P:isopentenyl diphosphate biosynthetic process, methylerythritol 4-phosphate pathway"/>
    <property type="evidence" value="ECO:0007669"/>
    <property type="project" value="UniProtKB-UniRule"/>
</dbReference>
<dbReference type="GO" id="GO:0050515">
    <property type="term" value="F:4-(cytidine 5'-diphospho)-2-C-methyl-D-erythritol kinase activity"/>
    <property type="evidence" value="ECO:0007669"/>
    <property type="project" value="UniProtKB-UniRule"/>
</dbReference>
<evidence type="ECO:0000259" key="11">
    <source>
        <dbReference type="Pfam" id="PF08544"/>
    </source>
</evidence>
<evidence type="ECO:0000256" key="7">
    <source>
        <dbReference type="ARBA" id="ARBA00022840"/>
    </source>
</evidence>
<comment type="catalytic activity">
    <reaction evidence="9">
        <text>4-CDP-2-C-methyl-D-erythritol + ATP = 4-CDP-2-C-methyl-D-erythritol 2-phosphate + ADP + H(+)</text>
        <dbReference type="Rhea" id="RHEA:18437"/>
        <dbReference type="ChEBI" id="CHEBI:15378"/>
        <dbReference type="ChEBI" id="CHEBI:30616"/>
        <dbReference type="ChEBI" id="CHEBI:57823"/>
        <dbReference type="ChEBI" id="CHEBI:57919"/>
        <dbReference type="ChEBI" id="CHEBI:456216"/>
        <dbReference type="EC" id="2.7.1.148"/>
    </reaction>
</comment>
<dbReference type="UniPathway" id="UPA00056">
    <property type="reaction ID" value="UER00094"/>
</dbReference>
<dbReference type="InterPro" id="IPR014721">
    <property type="entry name" value="Ribsml_uS5_D2-typ_fold_subgr"/>
</dbReference>
<dbReference type="Gene3D" id="3.30.70.890">
    <property type="entry name" value="GHMP kinase, C-terminal domain"/>
    <property type="match status" value="1"/>
</dbReference>
<evidence type="ECO:0000256" key="5">
    <source>
        <dbReference type="ARBA" id="ARBA00022741"/>
    </source>
</evidence>
<feature type="active site" evidence="9">
    <location>
        <position position="136"/>
    </location>
</feature>
<dbReference type="Gene3D" id="3.30.230.10">
    <property type="match status" value="1"/>
</dbReference>
<dbReference type="SUPFAM" id="SSF54211">
    <property type="entry name" value="Ribosomal protein S5 domain 2-like"/>
    <property type="match status" value="1"/>
</dbReference>
<evidence type="ECO:0000256" key="6">
    <source>
        <dbReference type="ARBA" id="ARBA00022777"/>
    </source>
</evidence>
<keyword evidence="13" id="KW-1185">Reference proteome</keyword>
<dbReference type="PANTHER" id="PTHR43527">
    <property type="entry name" value="4-DIPHOSPHOCYTIDYL-2-C-METHYL-D-ERYTHRITOL KINASE, CHLOROPLASTIC"/>
    <property type="match status" value="1"/>
</dbReference>
<evidence type="ECO:0000313" key="12">
    <source>
        <dbReference type="EMBL" id="BCI64535.1"/>
    </source>
</evidence>
<feature type="binding site" evidence="9">
    <location>
        <begin position="94"/>
        <end position="104"/>
    </location>
    <ligand>
        <name>ATP</name>
        <dbReference type="ChEBI" id="CHEBI:30616"/>
    </ligand>
</feature>
<dbReference type="PANTHER" id="PTHR43527:SF2">
    <property type="entry name" value="4-DIPHOSPHOCYTIDYL-2-C-METHYL-D-ERYTHRITOL KINASE, CHLOROPLASTIC"/>
    <property type="match status" value="1"/>
</dbReference>
<keyword evidence="5 9" id="KW-0547">Nucleotide-binding</keyword>
<dbReference type="Pfam" id="PF00288">
    <property type="entry name" value="GHMP_kinases_N"/>
    <property type="match status" value="1"/>
</dbReference>
<evidence type="ECO:0000256" key="4">
    <source>
        <dbReference type="ARBA" id="ARBA00022679"/>
    </source>
</evidence>
<dbReference type="RefSeq" id="WP_200755095.1">
    <property type="nucleotide sequence ID" value="NZ_AP023322.1"/>
</dbReference>
<feature type="active site" evidence="9">
    <location>
        <position position="8"/>
    </location>
</feature>
<proteinExistence type="inferred from homology"/>
<keyword evidence="4 9" id="KW-0808">Transferase</keyword>
<feature type="domain" description="GHMP kinase N-terminal" evidence="10">
    <location>
        <begin position="67"/>
        <end position="142"/>
    </location>
</feature>
<dbReference type="NCBIfam" id="TIGR00154">
    <property type="entry name" value="ispE"/>
    <property type="match status" value="1"/>
</dbReference>
<dbReference type="EMBL" id="AP023322">
    <property type="protein sequence ID" value="BCI64535.1"/>
    <property type="molecule type" value="Genomic_DNA"/>
</dbReference>
<comment type="pathway">
    <text evidence="9">Isoprenoid biosynthesis; isopentenyl diphosphate biosynthesis via DXP pathway; isopentenyl diphosphate from 1-deoxy-D-xylulose 5-phosphate: step 3/6.</text>
</comment>
<dbReference type="InterPro" id="IPR004424">
    <property type="entry name" value="IspE"/>
</dbReference>
<keyword evidence="7 9" id="KW-0067">ATP-binding</keyword>
<comment type="similarity">
    <text evidence="1 9">Belongs to the GHMP kinase family. IspE subfamily.</text>
</comment>
<sequence length="274" mass="30677">MVVFPNAKINLGLNIISKRPDNYHNIETLFYPIGLSDILEVVPISASVERSLISLSGIVVDGEPKDNLVMKAYHLLAEWFDMPAVQIYLDKNIPFGAGLGGGSSDAAFMLRLLRDKFDLPVEDDELLSLAVKLGADCPFFLLNCPMMARGIGNEFEQVDFSLFGKFIVLIKPSVKISTPEAYALVKPNRPEVSIPEILKMPIKEWKDLLKNDFEESVFYRYPVIRTIKERLYFKGAVYASMSGSGSSVFGIFDHPVDVKDDFPTCFVWQGNCGY</sequence>
<reference evidence="13" key="1">
    <citation type="submission" date="2020-07" db="EMBL/GenBank/DDBJ databases">
        <title>Complete genome sequencing of Coprobacter sp. strain 2CBH44.</title>
        <authorList>
            <person name="Sakamoto M."/>
            <person name="Murakami T."/>
            <person name="Mori H."/>
        </authorList>
    </citation>
    <scope>NUCLEOTIDE SEQUENCE [LARGE SCALE GENOMIC DNA]</scope>
    <source>
        <strain evidence="13">2CBH44</strain>
    </source>
</reference>
<feature type="domain" description="GHMP kinase C-terminal" evidence="11">
    <location>
        <begin position="195"/>
        <end position="258"/>
    </location>
</feature>
<evidence type="ECO:0000256" key="3">
    <source>
        <dbReference type="ARBA" id="ARBA00017473"/>
    </source>
</evidence>
<dbReference type="GO" id="GO:0005524">
    <property type="term" value="F:ATP binding"/>
    <property type="evidence" value="ECO:0007669"/>
    <property type="project" value="UniProtKB-UniRule"/>
</dbReference>
<name>A0A7G1HXU3_9BACT</name>
<dbReference type="InterPro" id="IPR020568">
    <property type="entry name" value="Ribosomal_Su5_D2-typ_SF"/>
</dbReference>
<keyword evidence="6 9" id="KW-0418">Kinase</keyword>
<protein>
    <recommendedName>
        <fullName evidence="3 9">4-diphosphocytidyl-2-C-methyl-D-erythritol kinase</fullName>
        <shortName evidence="9">CMK</shortName>
        <ecNumber evidence="2 9">2.7.1.148</ecNumber>
    </recommendedName>
    <alternativeName>
        <fullName evidence="8 9">4-(cytidine-5'-diphospho)-2-C-methyl-D-erythritol kinase</fullName>
    </alternativeName>
</protein>
<evidence type="ECO:0000256" key="9">
    <source>
        <dbReference type="HAMAP-Rule" id="MF_00061"/>
    </source>
</evidence>
<dbReference type="GO" id="GO:0016114">
    <property type="term" value="P:terpenoid biosynthetic process"/>
    <property type="evidence" value="ECO:0007669"/>
    <property type="project" value="UniProtKB-UniRule"/>
</dbReference>
<dbReference type="InterPro" id="IPR013750">
    <property type="entry name" value="GHMP_kinase_C_dom"/>
</dbReference>
<organism evidence="12 13">
    <name type="scientific">Coprobacter secundus subsp. similis</name>
    <dbReference type="NCBI Taxonomy" id="2751153"/>
    <lineage>
        <taxon>Bacteria</taxon>
        <taxon>Pseudomonadati</taxon>
        <taxon>Bacteroidota</taxon>
        <taxon>Bacteroidia</taxon>
        <taxon>Bacteroidales</taxon>
        <taxon>Barnesiellaceae</taxon>
        <taxon>Coprobacter</taxon>
    </lineage>
</organism>
<evidence type="ECO:0000256" key="8">
    <source>
        <dbReference type="ARBA" id="ARBA00032554"/>
    </source>
</evidence>
<comment type="function">
    <text evidence="9">Catalyzes the phosphorylation of the position 2 hydroxy group of 4-diphosphocytidyl-2C-methyl-D-erythritol.</text>
</comment>
<keyword evidence="9" id="KW-0414">Isoprene biosynthesis</keyword>
<dbReference type="EC" id="2.7.1.148" evidence="2 9"/>
<dbReference type="InterPro" id="IPR036554">
    <property type="entry name" value="GHMP_kinase_C_sf"/>
</dbReference>
<evidence type="ECO:0000313" key="13">
    <source>
        <dbReference type="Proteomes" id="UP000594042"/>
    </source>
</evidence>
<accession>A0A7G1HXU3</accession>
<dbReference type="AlphaFoldDB" id="A0A7G1HXU3"/>
<dbReference type="PIRSF" id="PIRSF010376">
    <property type="entry name" value="IspE"/>
    <property type="match status" value="1"/>
</dbReference>